<dbReference type="InterPro" id="IPR001680">
    <property type="entry name" value="WD40_rpt"/>
</dbReference>
<keyword evidence="9" id="KW-1185">Reference proteome</keyword>
<dbReference type="Pfam" id="PF24796">
    <property type="entry name" value="WDR55"/>
    <property type="match status" value="1"/>
</dbReference>
<sequence>MGLRNFLSSLNDLLGPEEAQKSMSKLHFSSHVFDFALHPSAQIAAAGLITGDIECYKFGQKENQQQWSVKPTKKSCRGVEFSESGNHLYSISRDRSIHTLDVESGKLVHKHSAAHESPINKILRLNENLIATGDDLGIIKIWDNRSHGLIHDYHEHTDFIADMTFSTDKNTLIAVAGDGLLSIWDIRKPKLKAISDCMDDELLSVVTVKNEKKVITGSQAGVLNLWTWGEWQDSSDRILGHPSSIDTICKLDEDTICTGSSDGIIRVVSILPNKFEGVIGAHGEDFPIERIRLSYDNTWLASCAHDNSVRFWDIKFLFNNVDEDEDENGDQSGEEAVSSEEDHDEVKSEAGFSQSYKSDSGSEEDNYQFSDRDDSDEAERAPRRKRRMLQNANDNFFDGLETSPSKAGRKIKKKK</sequence>
<evidence type="ECO:0000256" key="2">
    <source>
        <dbReference type="ARBA" id="ARBA00022574"/>
    </source>
</evidence>
<dbReference type="InterPro" id="IPR036322">
    <property type="entry name" value="WD40_repeat_dom_sf"/>
</dbReference>
<feature type="compositionally biased region" description="Acidic residues" evidence="7">
    <location>
        <begin position="323"/>
        <end position="343"/>
    </location>
</feature>
<comment type="caution">
    <text evidence="8">The sequence shown here is derived from an EMBL/GenBank/DDBJ whole genome shotgun (WGS) entry which is preliminary data.</text>
</comment>
<dbReference type="AlphaFoldDB" id="A0AAD5EEF2"/>
<dbReference type="PROSITE" id="PS50294">
    <property type="entry name" value="WD_REPEATS_REGION"/>
    <property type="match status" value="1"/>
</dbReference>
<dbReference type="SUPFAM" id="SSF50978">
    <property type="entry name" value="WD40 repeat-like"/>
    <property type="match status" value="1"/>
</dbReference>
<evidence type="ECO:0000256" key="3">
    <source>
        <dbReference type="ARBA" id="ARBA00022737"/>
    </source>
</evidence>
<dbReference type="Gene3D" id="2.130.10.10">
    <property type="entry name" value="YVTN repeat-like/Quinoprotein amine dehydrogenase"/>
    <property type="match status" value="2"/>
</dbReference>
<comment type="similarity">
    <text evidence="1">Belongs to the WD repeat WDR55 family.</text>
</comment>
<accession>A0AAD5EEF2</accession>
<keyword evidence="2 6" id="KW-0853">WD repeat</keyword>
<dbReference type="InterPro" id="IPR050505">
    <property type="entry name" value="WDR55/POC1"/>
</dbReference>
<feature type="region of interest" description="Disordered" evidence="7">
    <location>
        <begin position="323"/>
        <end position="415"/>
    </location>
</feature>
<dbReference type="Proteomes" id="UP001206595">
    <property type="component" value="Unassembled WGS sequence"/>
</dbReference>
<evidence type="ECO:0000256" key="6">
    <source>
        <dbReference type="PROSITE-ProRule" id="PRU00221"/>
    </source>
</evidence>
<dbReference type="RefSeq" id="XP_051446806.1">
    <property type="nucleotide sequence ID" value="XM_051587387.1"/>
</dbReference>
<evidence type="ECO:0000313" key="8">
    <source>
        <dbReference type="EMBL" id="KAI8581802.1"/>
    </source>
</evidence>
<dbReference type="PANTHER" id="PTHR44019:SF20">
    <property type="entry name" value="WD REPEAT-CONTAINING PROTEIN 55"/>
    <property type="match status" value="1"/>
</dbReference>
<evidence type="ECO:0000313" key="9">
    <source>
        <dbReference type="Proteomes" id="UP001206595"/>
    </source>
</evidence>
<evidence type="ECO:0000256" key="1">
    <source>
        <dbReference type="ARBA" id="ARBA00007625"/>
    </source>
</evidence>
<reference evidence="8" key="1">
    <citation type="submission" date="2021-06" db="EMBL/GenBank/DDBJ databases">
        <authorList>
            <consortium name="DOE Joint Genome Institute"/>
            <person name="Mondo S.J."/>
            <person name="Amses K.R."/>
            <person name="Simmons D.R."/>
            <person name="Longcore J.E."/>
            <person name="Seto K."/>
            <person name="Alves G.H."/>
            <person name="Bonds A.E."/>
            <person name="Quandt C.A."/>
            <person name="Davis W.J."/>
            <person name="Chang Y."/>
            <person name="Letcher P.M."/>
            <person name="Powell M.J."/>
            <person name="Kuo A."/>
            <person name="Labutti K."/>
            <person name="Pangilinan J."/>
            <person name="Andreopoulos W."/>
            <person name="Tritt A."/>
            <person name="Riley R."/>
            <person name="Hundley H."/>
            <person name="Johnson J."/>
            <person name="Lipzen A."/>
            <person name="Barry K."/>
            <person name="Berbee M.L."/>
            <person name="Buchler N.E."/>
            <person name="Grigoriev I.V."/>
            <person name="Spatafora J.W."/>
            <person name="Stajich J.E."/>
            <person name="James T.Y."/>
        </authorList>
    </citation>
    <scope>NUCLEOTIDE SEQUENCE</scope>
    <source>
        <strain evidence="8">AG</strain>
    </source>
</reference>
<protein>
    <recommendedName>
        <fullName evidence="4">WD repeat-containing protein JIP5</fullName>
    </recommendedName>
    <alternativeName>
        <fullName evidence="5">WD repeat-containing protein jip5</fullName>
    </alternativeName>
</protein>
<feature type="repeat" description="WD" evidence="6">
    <location>
        <begin position="281"/>
        <end position="315"/>
    </location>
</feature>
<dbReference type="PANTHER" id="PTHR44019">
    <property type="entry name" value="WD REPEAT-CONTAINING PROTEIN 55"/>
    <property type="match status" value="1"/>
</dbReference>
<dbReference type="EMBL" id="MU620904">
    <property type="protein sequence ID" value="KAI8581802.1"/>
    <property type="molecule type" value="Genomic_DNA"/>
</dbReference>
<dbReference type="GeneID" id="75912732"/>
<keyword evidence="3" id="KW-0677">Repeat</keyword>
<dbReference type="InterPro" id="IPR019775">
    <property type="entry name" value="WD40_repeat_CS"/>
</dbReference>
<name>A0AAD5EEF2_UMBRA</name>
<evidence type="ECO:0000256" key="4">
    <source>
        <dbReference type="ARBA" id="ARBA00039238"/>
    </source>
</evidence>
<feature type="repeat" description="WD" evidence="6">
    <location>
        <begin position="153"/>
        <end position="194"/>
    </location>
</feature>
<gene>
    <name evidence="8" type="ORF">K450DRAFT_231241</name>
</gene>
<dbReference type="PROSITE" id="PS50082">
    <property type="entry name" value="WD_REPEATS_2"/>
    <property type="match status" value="2"/>
</dbReference>
<evidence type="ECO:0000256" key="7">
    <source>
        <dbReference type="SAM" id="MobiDB-lite"/>
    </source>
</evidence>
<dbReference type="PROSITE" id="PS00678">
    <property type="entry name" value="WD_REPEATS_1"/>
    <property type="match status" value="2"/>
</dbReference>
<evidence type="ECO:0000256" key="5">
    <source>
        <dbReference type="ARBA" id="ARBA00039514"/>
    </source>
</evidence>
<reference evidence="8" key="2">
    <citation type="journal article" date="2022" name="Proc. Natl. Acad. Sci. U.S.A.">
        <title>Diploid-dominant life cycles characterize the early evolution of Fungi.</title>
        <authorList>
            <person name="Amses K.R."/>
            <person name="Simmons D.R."/>
            <person name="Longcore J.E."/>
            <person name="Mondo S.J."/>
            <person name="Seto K."/>
            <person name="Jeronimo G.H."/>
            <person name="Bonds A.E."/>
            <person name="Quandt C.A."/>
            <person name="Davis W.J."/>
            <person name="Chang Y."/>
            <person name="Federici B.A."/>
            <person name="Kuo A."/>
            <person name="LaButti K."/>
            <person name="Pangilinan J."/>
            <person name="Andreopoulos W."/>
            <person name="Tritt A."/>
            <person name="Riley R."/>
            <person name="Hundley H."/>
            <person name="Johnson J."/>
            <person name="Lipzen A."/>
            <person name="Barry K."/>
            <person name="Lang B.F."/>
            <person name="Cuomo C.A."/>
            <person name="Buchler N.E."/>
            <person name="Grigoriev I.V."/>
            <person name="Spatafora J.W."/>
            <person name="Stajich J.E."/>
            <person name="James T.Y."/>
        </authorList>
    </citation>
    <scope>NUCLEOTIDE SEQUENCE</scope>
    <source>
        <strain evidence="8">AG</strain>
    </source>
</reference>
<dbReference type="SMART" id="SM00320">
    <property type="entry name" value="WD40"/>
    <property type="match status" value="7"/>
</dbReference>
<dbReference type="InterPro" id="IPR015943">
    <property type="entry name" value="WD40/YVTN_repeat-like_dom_sf"/>
</dbReference>
<organism evidence="8 9">
    <name type="scientific">Umbelopsis ramanniana AG</name>
    <dbReference type="NCBI Taxonomy" id="1314678"/>
    <lineage>
        <taxon>Eukaryota</taxon>
        <taxon>Fungi</taxon>
        <taxon>Fungi incertae sedis</taxon>
        <taxon>Mucoromycota</taxon>
        <taxon>Mucoromycotina</taxon>
        <taxon>Umbelopsidomycetes</taxon>
        <taxon>Umbelopsidales</taxon>
        <taxon>Umbelopsidaceae</taxon>
        <taxon>Umbelopsis</taxon>
    </lineage>
</organism>
<proteinExistence type="inferred from homology"/>